<evidence type="ECO:0000313" key="4">
    <source>
        <dbReference type="Proteomes" id="UP001516023"/>
    </source>
</evidence>
<name>A0ABD3PUS0_9STRA</name>
<evidence type="ECO:0000313" key="3">
    <source>
        <dbReference type="EMBL" id="KAL3791875.1"/>
    </source>
</evidence>
<dbReference type="AlphaFoldDB" id="A0ABD3PUS0"/>
<keyword evidence="4" id="KW-1185">Reference proteome</keyword>
<gene>
    <name evidence="3" type="ORF">HJC23_010735</name>
</gene>
<feature type="transmembrane region" description="Helical" evidence="2">
    <location>
        <begin position="55"/>
        <end position="76"/>
    </location>
</feature>
<reference evidence="3 4" key="1">
    <citation type="journal article" date="2020" name="G3 (Bethesda)">
        <title>Improved Reference Genome for Cyclotella cryptica CCMP332, a Model for Cell Wall Morphogenesis, Salinity Adaptation, and Lipid Production in Diatoms (Bacillariophyta).</title>
        <authorList>
            <person name="Roberts W.R."/>
            <person name="Downey K.M."/>
            <person name="Ruck E.C."/>
            <person name="Traller J.C."/>
            <person name="Alverson A.J."/>
        </authorList>
    </citation>
    <scope>NUCLEOTIDE SEQUENCE [LARGE SCALE GENOMIC DNA]</scope>
    <source>
        <strain evidence="3 4">CCMP332</strain>
    </source>
</reference>
<protein>
    <submittedName>
        <fullName evidence="3">Uncharacterized protein</fullName>
    </submittedName>
</protein>
<feature type="region of interest" description="Disordered" evidence="1">
    <location>
        <begin position="132"/>
        <end position="173"/>
    </location>
</feature>
<accession>A0ABD3PUS0</accession>
<keyword evidence="2" id="KW-1133">Transmembrane helix</keyword>
<proteinExistence type="predicted"/>
<keyword evidence="2" id="KW-0472">Membrane</keyword>
<dbReference type="EMBL" id="JABMIG020000108">
    <property type="protein sequence ID" value="KAL3791875.1"/>
    <property type="molecule type" value="Genomic_DNA"/>
</dbReference>
<evidence type="ECO:0000256" key="2">
    <source>
        <dbReference type="SAM" id="Phobius"/>
    </source>
</evidence>
<comment type="caution">
    <text evidence="3">The sequence shown here is derived from an EMBL/GenBank/DDBJ whole genome shotgun (WGS) entry which is preliminary data.</text>
</comment>
<feature type="compositionally biased region" description="Acidic residues" evidence="1">
    <location>
        <begin position="158"/>
        <end position="167"/>
    </location>
</feature>
<sequence length="173" mass="19372">MNNEVEQALYDVIDRGMSSDALLTESVVRANFIGIRGTDEINQLVTEEPPSKSRAIALSAIGVGVLAVIALAQISYRMQRKYSRSKTSEVENSTPIDIEVNDNMATAENVRFPSDYATEIYQQHSYNYDPSIASGETQKVSNRRQKPIASPMYLVEETLSEDNEEDELQRVHP</sequence>
<evidence type="ECO:0000256" key="1">
    <source>
        <dbReference type="SAM" id="MobiDB-lite"/>
    </source>
</evidence>
<dbReference type="Proteomes" id="UP001516023">
    <property type="component" value="Unassembled WGS sequence"/>
</dbReference>
<keyword evidence="2" id="KW-0812">Transmembrane</keyword>
<organism evidence="3 4">
    <name type="scientific">Cyclotella cryptica</name>
    <dbReference type="NCBI Taxonomy" id="29204"/>
    <lineage>
        <taxon>Eukaryota</taxon>
        <taxon>Sar</taxon>
        <taxon>Stramenopiles</taxon>
        <taxon>Ochrophyta</taxon>
        <taxon>Bacillariophyta</taxon>
        <taxon>Coscinodiscophyceae</taxon>
        <taxon>Thalassiosirophycidae</taxon>
        <taxon>Stephanodiscales</taxon>
        <taxon>Stephanodiscaceae</taxon>
        <taxon>Cyclotella</taxon>
    </lineage>
</organism>